<evidence type="ECO:0000313" key="2">
    <source>
        <dbReference type="EMBL" id="AFK58885.1"/>
    </source>
</evidence>
<proteinExistence type="predicted"/>
<dbReference type="Proteomes" id="UP000005269">
    <property type="component" value="Chromosome"/>
</dbReference>
<keyword evidence="1" id="KW-1133">Transmembrane helix</keyword>
<gene>
    <name evidence="2" type="ORF">HMPREF0351_11261</name>
</gene>
<feature type="transmembrane region" description="Helical" evidence="1">
    <location>
        <begin position="12"/>
        <end position="36"/>
    </location>
</feature>
<dbReference type="HOGENOM" id="CLU_3233152_0_0_9"/>
<accession>I3U1J7</accession>
<evidence type="ECO:0000313" key="3">
    <source>
        <dbReference type="Proteomes" id="UP000005269"/>
    </source>
</evidence>
<name>I3U1J7_ENTFD</name>
<sequence length="43" mass="5226">MIDFNVKRTTLGLVTILFFLHFFFPLFLDSAIFFHLDIDYFFC</sequence>
<dbReference type="AlphaFoldDB" id="I3U1J7"/>
<dbReference type="KEGG" id="efu:HMPREF0351_11261"/>
<organism evidence="2 3">
    <name type="scientific">Enterococcus faecium (strain ATCC BAA-472 / TX0016 / DO)</name>
    <dbReference type="NCBI Taxonomy" id="333849"/>
    <lineage>
        <taxon>Bacteria</taxon>
        <taxon>Bacillati</taxon>
        <taxon>Bacillota</taxon>
        <taxon>Bacilli</taxon>
        <taxon>Lactobacillales</taxon>
        <taxon>Enterococcaceae</taxon>
        <taxon>Enterococcus</taxon>
    </lineage>
</organism>
<keyword evidence="1" id="KW-0472">Membrane</keyword>
<reference evidence="2 3" key="1">
    <citation type="journal article" date="2012" name="BMC Microbiol.">
        <title>Complete genome sequence of Enterococcus faecium strain TX16 and comparative genomic analysis of Enterococcus faecium genomes.</title>
        <authorList>
            <person name="Qin X."/>
            <person name="Galloway-Pena J.R."/>
            <person name="Sillanpaa J."/>
            <person name="Hyeob Roh J."/>
            <person name="Nallapareddy S.R."/>
            <person name="Chowdhury S."/>
            <person name="Bourgogne A."/>
            <person name="Choudhury T."/>
            <person name="Munzy D.M."/>
            <person name="Buhay C.J."/>
            <person name="Ding Y."/>
            <person name="Dugan-Rocha S."/>
            <person name="Liu W."/>
            <person name="Kovar C."/>
            <person name="Sodergren E."/>
            <person name="Highlander S."/>
            <person name="Petrosino J.F."/>
            <person name="Worley K.C."/>
            <person name="Gibbs R.A."/>
            <person name="Weinstock G.M."/>
            <person name="Murray B.E."/>
        </authorList>
    </citation>
    <scope>NUCLEOTIDE SEQUENCE [LARGE SCALE GENOMIC DNA]</scope>
    <source>
        <strain evidence="3">ATCC BAA-472 / TX0016 / DO</strain>
    </source>
</reference>
<keyword evidence="3" id="KW-1185">Reference proteome</keyword>
<protein>
    <submittedName>
        <fullName evidence="2">Uncharacterized protein</fullName>
    </submittedName>
</protein>
<dbReference type="EMBL" id="CP003583">
    <property type="protein sequence ID" value="AFK58885.1"/>
    <property type="molecule type" value="Genomic_DNA"/>
</dbReference>
<keyword evidence="1" id="KW-0812">Transmembrane</keyword>
<evidence type="ECO:0000256" key="1">
    <source>
        <dbReference type="SAM" id="Phobius"/>
    </source>
</evidence>